<feature type="region of interest" description="Disordered" evidence="1">
    <location>
        <begin position="125"/>
        <end position="149"/>
    </location>
</feature>
<sequence length="171" mass="19344">MHSLERRLRHGALGRWKRISEHGENRSDPGPAGSRANNRALGLGLSSCGSERITRAQCEAPMSSFRPGGCLRNTFRRNRWSVASLEKINASQVQLEPQTGFEEESRELDSLTQQRYLHRERGVSIRHRDRRGGGGGAEEAIPGHDKLKKRIETHPSPVCFWDEPEKRNTPI</sequence>
<reference evidence="2 3" key="1">
    <citation type="journal article" date="2019" name="Sci. Data">
        <title>Hybrid genome assembly and annotation of Danionella translucida.</title>
        <authorList>
            <person name="Kadobianskyi M."/>
            <person name="Schulze L."/>
            <person name="Schuelke M."/>
            <person name="Judkewitz B."/>
        </authorList>
    </citation>
    <scope>NUCLEOTIDE SEQUENCE [LARGE SCALE GENOMIC DNA]</scope>
    <source>
        <strain evidence="2 3">Bolton</strain>
    </source>
</reference>
<feature type="region of interest" description="Disordered" evidence="1">
    <location>
        <begin position="17"/>
        <end position="38"/>
    </location>
</feature>
<dbReference type="Proteomes" id="UP000316079">
    <property type="component" value="Unassembled WGS sequence"/>
</dbReference>
<gene>
    <name evidence="2" type="ORF">DNTS_033525</name>
</gene>
<evidence type="ECO:0000313" key="3">
    <source>
        <dbReference type="Proteomes" id="UP000316079"/>
    </source>
</evidence>
<dbReference type="AlphaFoldDB" id="A0A553NHW0"/>
<evidence type="ECO:0000313" key="2">
    <source>
        <dbReference type="EMBL" id="TRY65027.1"/>
    </source>
</evidence>
<keyword evidence="3" id="KW-1185">Reference proteome</keyword>
<proteinExistence type="predicted"/>
<evidence type="ECO:0000256" key="1">
    <source>
        <dbReference type="SAM" id="MobiDB-lite"/>
    </source>
</evidence>
<comment type="caution">
    <text evidence="2">The sequence shown here is derived from an EMBL/GenBank/DDBJ whole genome shotgun (WGS) entry which is preliminary data.</text>
</comment>
<protein>
    <submittedName>
        <fullName evidence="2">Uncharacterized protein</fullName>
    </submittedName>
</protein>
<accession>A0A553NHW0</accession>
<organism evidence="2 3">
    <name type="scientific">Danionella cerebrum</name>
    <dbReference type="NCBI Taxonomy" id="2873325"/>
    <lineage>
        <taxon>Eukaryota</taxon>
        <taxon>Metazoa</taxon>
        <taxon>Chordata</taxon>
        <taxon>Craniata</taxon>
        <taxon>Vertebrata</taxon>
        <taxon>Euteleostomi</taxon>
        <taxon>Actinopterygii</taxon>
        <taxon>Neopterygii</taxon>
        <taxon>Teleostei</taxon>
        <taxon>Ostariophysi</taxon>
        <taxon>Cypriniformes</taxon>
        <taxon>Danionidae</taxon>
        <taxon>Danioninae</taxon>
        <taxon>Danionella</taxon>
    </lineage>
</organism>
<name>A0A553NHW0_9TELE</name>
<dbReference type="EMBL" id="SRMA01026960">
    <property type="protein sequence ID" value="TRY65027.1"/>
    <property type="molecule type" value="Genomic_DNA"/>
</dbReference>
<feature type="compositionally biased region" description="Basic and acidic residues" evidence="1">
    <location>
        <begin position="18"/>
        <end position="27"/>
    </location>
</feature>